<comment type="caution">
    <text evidence="3">The sequence shown here is derived from an EMBL/GenBank/DDBJ whole genome shotgun (WGS) entry which is preliminary data.</text>
</comment>
<dbReference type="STRING" id="1231341.Abor_014_149"/>
<dbReference type="RefSeq" id="WP_048841015.1">
    <property type="nucleotide sequence ID" value="NZ_BAMX01000014.1"/>
</dbReference>
<protein>
    <recommendedName>
        <fullName evidence="2">Helix-turn-helix domain-containing protein</fullName>
    </recommendedName>
</protein>
<reference evidence="3 4" key="1">
    <citation type="submission" date="2012-11" db="EMBL/GenBank/DDBJ databases">
        <title>Whole genome sequence of Acetobacter orientalis 21F-2.</title>
        <authorList>
            <person name="Azuma Y."/>
            <person name="Higashiura N."/>
            <person name="Hirakawa H."/>
            <person name="Matsushita K."/>
        </authorList>
    </citation>
    <scope>NUCLEOTIDE SEQUENCE [LARGE SCALE GENOMIC DNA]</scope>
    <source>
        <strain evidence="3 4">21F-2</strain>
    </source>
</reference>
<evidence type="ECO:0000313" key="3">
    <source>
        <dbReference type="EMBL" id="GAN65984.1"/>
    </source>
</evidence>
<dbReference type="SUPFAM" id="SSF46955">
    <property type="entry name" value="Putative DNA-binding domain"/>
    <property type="match status" value="1"/>
</dbReference>
<feature type="domain" description="Helix-turn-helix" evidence="2">
    <location>
        <begin position="14"/>
        <end position="71"/>
    </location>
</feature>
<proteinExistence type="predicted"/>
<organism evidence="3 4">
    <name type="scientific">Acetobacter orientalis</name>
    <dbReference type="NCBI Taxonomy" id="146474"/>
    <lineage>
        <taxon>Bacteria</taxon>
        <taxon>Pseudomonadati</taxon>
        <taxon>Pseudomonadota</taxon>
        <taxon>Alphaproteobacteria</taxon>
        <taxon>Acetobacterales</taxon>
        <taxon>Acetobacteraceae</taxon>
        <taxon>Acetobacter</taxon>
    </lineage>
</organism>
<dbReference type="GeneID" id="76204138"/>
<dbReference type="Pfam" id="PF12728">
    <property type="entry name" value="HTH_17"/>
    <property type="match status" value="1"/>
</dbReference>
<sequence length="103" mass="11335">MSAVPNSKIASFSMTEAEVAALLSVSADYLYRLRSGRIPAHRNPPPPIRHFHLGGTVRYRLADVEKWVEQQADATVIPAKRGRPTKADAARRREAQAESNLAA</sequence>
<accession>A0A6N3SVD1</accession>
<dbReference type="InterPro" id="IPR041657">
    <property type="entry name" value="HTH_17"/>
</dbReference>
<dbReference type="EMBL" id="BAMX01000014">
    <property type="protein sequence ID" value="GAN65984.1"/>
    <property type="molecule type" value="Genomic_DNA"/>
</dbReference>
<accession>A0A0D6NIW2</accession>
<dbReference type="Proteomes" id="UP000032670">
    <property type="component" value="Unassembled WGS sequence"/>
</dbReference>
<feature type="compositionally biased region" description="Basic and acidic residues" evidence="1">
    <location>
        <begin position="85"/>
        <end position="96"/>
    </location>
</feature>
<dbReference type="InterPro" id="IPR009061">
    <property type="entry name" value="DNA-bd_dom_put_sf"/>
</dbReference>
<gene>
    <name evidence="3" type="ORF">Abor_014_149</name>
</gene>
<dbReference type="AlphaFoldDB" id="A0A0D6NIW2"/>
<keyword evidence="4" id="KW-1185">Reference proteome</keyword>
<evidence type="ECO:0000313" key="4">
    <source>
        <dbReference type="Proteomes" id="UP000032670"/>
    </source>
</evidence>
<evidence type="ECO:0000259" key="2">
    <source>
        <dbReference type="Pfam" id="PF12728"/>
    </source>
</evidence>
<name>A0A0D6NIW2_9PROT</name>
<feature type="region of interest" description="Disordered" evidence="1">
    <location>
        <begin position="74"/>
        <end position="103"/>
    </location>
</feature>
<evidence type="ECO:0000256" key="1">
    <source>
        <dbReference type="SAM" id="MobiDB-lite"/>
    </source>
</evidence>